<gene>
    <name evidence="2" type="ORF">NCTC10211_03917</name>
</gene>
<dbReference type="InterPro" id="IPR032710">
    <property type="entry name" value="NTF2-like_dom_sf"/>
</dbReference>
<evidence type="ECO:0000313" key="3">
    <source>
        <dbReference type="Proteomes" id="UP000254765"/>
    </source>
</evidence>
<protein>
    <submittedName>
        <fullName evidence="2">Uncharacterized protein conserved in bacteria</fullName>
    </submittedName>
</protein>
<feature type="domain" description="DUF4440" evidence="1">
    <location>
        <begin position="12"/>
        <end position="117"/>
    </location>
</feature>
<name>A0A379ZKS9_SERMA</name>
<dbReference type="Gene3D" id="3.10.450.50">
    <property type="match status" value="1"/>
</dbReference>
<reference evidence="2 3" key="1">
    <citation type="submission" date="2018-06" db="EMBL/GenBank/DDBJ databases">
        <authorList>
            <consortium name="Pathogen Informatics"/>
            <person name="Doyle S."/>
        </authorList>
    </citation>
    <scope>NUCLEOTIDE SEQUENCE [LARGE SCALE GENOMIC DNA]</scope>
    <source>
        <strain evidence="2 3">NCTC10211</strain>
    </source>
</reference>
<evidence type="ECO:0000259" key="1">
    <source>
        <dbReference type="Pfam" id="PF14534"/>
    </source>
</evidence>
<evidence type="ECO:0000313" key="2">
    <source>
        <dbReference type="EMBL" id="SUI63661.1"/>
    </source>
</evidence>
<dbReference type="EMBL" id="UGYK01000002">
    <property type="protein sequence ID" value="SUI63661.1"/>
    <property type="molecule type" value="Genomic_DNA"/>
</dbReference>
<dbReference type="SUPFAM" id="SSF54427">
    <property type="entry name" value="NTF2-like"/>
    <property type="match status" value="1"/>
</dbReference>
<dbReference type="InterPro" id="IPR027843">
    <property type="entry name" value="DUF4440"/>
</dbReference>
<dbReference type="AlphaFoldDB" id="A0A379ZKS9"/>
<dbReference type="Proteomes" id="UP000254765">
    <property type="component" value="Unassembled WGS sequence"/>
</dbReference>
<accession>A0A379ZKS9</accession>
<dbReference type="Pfam" id="PF14534">
    <property type="entry name" value="DUF4440"/>
    <property type="match status" value="1"/>
</dbReference>
<organism evidence="2 3">
    <name type="scientific">Serratia marcescens</name>
    <dbReference type="NCBI Taxonomy" id="615"/>
    <lineage>
        <taxon>Bacteria</taxon>
        <taxon>Pseudomonadati</taxon>
        <taxon>Pseudomonadota</taxon>
        <taxon>Gammaproteobacteria</taxon>
        <taxon>Enterobacterales</taxon>
        <taxon>Yersiniaceae</taxon>
        <taxon>Serratia</taxon>
    </lineage>
</organism>
<proteinExistence type="predicted"/>
<sequence length="127" mass="14681">MLTHFAEWLSQIQALEVELHQPTTRCDPKRVAALLHEDFEEIGRSGLRYDKRQTVAALEMETDYPQIVAEAFKLAQISEGAVLLTYKSFQRDAQGRAVRCTERSSIWLLKDKEGWQMRFHQGTPTDD</sequence>